<dbReference type="EMBL" id="WHWC01000014">
    <property type="protein sequence ID" value="KAG8370077.1"/>
    <property type="molecule type" value="Genomic_DNA"/>
</dbReference>
<dbReference type="SUPFAM" id="SSF52058">
    <property type="entry name" value="L domain-like"/>
    <property type="match status" value="1"/>
</dbReference>
<dbReference type="PANTHER" id="PTHR36710">
    <property type="entry name" value="PECTINESTERASE INHIBITOR-LIKE"/>
    <property type="match status" value="1"/>
</dbReference>
<dbReference type="InterPro" id="IPR001810">
    <property type="entry name" value="F-box_dom"/>
</dbReference>
<feature type="domain" description="Replication factor A C-terminal" evidence="5">
    <location>
        <begin position="508"/>
        <end position="595"/>
    </location>
</feature>
<dbReference type="Pfam" id="PF08646">
    <property type="entry name" value="Rep_fac-A_C"/>
    <property type="match status" value="1"/>
</dbReference>
<name>A0AAV6WNS0_9LAMI</name>
<sequence length="798" mass="91732">MEKGKSIESMDDELQLPEVIVQHIQSFLDRRQAARTSVLSKSWYAAWLTRPILNFDERDFQIAKVFVEFVKRTMQRYHELKLKIEDFRLRIEVIDSDSAPLADESITRALQLRVNDFNLEIIGGFWDWKYVLPVQVFEAKSLINLSVTGCTIDQQFDGGMICSNLLSLTLCGVVFIGDDMIRDIMLRYPLLENLHLCECIGLLKVNLSKLHNLKKLSVSRCSVFNFSPTLIEFEERTVGSSICNRVNVPEYGKLSCLMLEKVRIDDFFFHDFPLKFPCLEDLSIHHCGGYDNIEISSRSLKYISLMDGYELKKAKFEVPSIFPSSLCHKDDSNSETILRDLCSRIERSKECVDIIKSELSRFEDSGCNDVAGPVIDLAREKAEQIRDMLNKLHEDSNDDKLKEKYLSCSSNYNDAGRNLDLAKKSFDSNDYQSFPEQVNDIEEELESCRREFDEGAFDPAHIRDRNKEFEVYVDLLKVTIDRLLAGDQPDNGESQLQTTTTSVLQDTYYCFKGIVEKVENKSSLWYDACKKCSASVFKSNETVACKKCNDEEIETIPRYRLVLNVIQGDDNAYITMFEDAATLYIGCPVEEFITSIENVRPNSVLTHFTTYFGQVPSSLCHKDDSNSETILRDLCSRIERSKECVDIIKSELSRFEDSGCNDVAGPVIDLAREKAEQIRDMLNKLHEDSNDDKLKEKYLSCSSNYNDAGRNLDLAKKSFDSNDYQSFPEQVNDIEEELESCRREFDEGAFDPAHIRDRNKEFEVYVDLLKVTIDRLLAGDQPDNGNYVYEDDNYDYGN</sequence>
<dbReference type="InterPro" id="IPR036047">
    <property type="entry name" value="F-box-like_dom_sf"/>
</dbReference>
<dbReference type="InterPro" id="IPR006501">
    <property type="entry name" value="Pectinesterase_inhib_dom"/>
</dbReference>
<evidence type="ECO:0000256" key="1">
    <source>
        <dbReference type="ARBA" id="ARBA00022729"/>
    </source>
</evidence>
<dbReference type="AlphaFoldDB" id="A0AAV6WNS0"/>
<evidence type="ECO:0000259" key="4">
    <source>
        <dbReference type="Pfam" id="PF00646"/>
    </source>
</evidence>
<accession>A0AAV6WNS0</accession>
<reference evidence="6" key="1">
    <citation type="submission" date="2019-10" db="EMBL/GenBank/DDBJ databases">
        <authorList>
            <person name="Zhang R."/>
            <person name="Pan Y."/>
            <person name="Wang J."/>
            <person name="Ma R."/>
            <person name="Yu S."/>
        </authorList>
    </citation>
    <scope>NUCLEOTIDE SEQUENCE</scope>
    <source>
        <strain evidence="6">LA-IB0</strain>
        <tissue evidence="6">Leaf</tissue>
    </source>
</reference>
<evidence type="ECO:0000256" key="2">
    <source>
        <dbReference type="ARBA" id="ARBA00023157"/>
    </source>
</evidence>
<keyword evidence="2" id="KW-1015">Disulfide bond</keyword>
<dbReference type="SUPFAM" id="SSF81383">
    <property type="entry name" value="F-box domain"/>
    <property type="match status" value="1"/>
</dbReference>
<dbReference type="Gene3D" id="1.20.140.40">
    <property type="entry name" value="Invertase/pectin methylesterase inhibitor family protein"/>
    <property type="match status" value="2"/>
</dbReference>
<dbReference type="GO" id="GO:0046910">
    <property type="term" value="F:pectinesterase inhibitor activity"/>
    <property type="evidence" value="ECO:0007669"/>
    <property type="project" value="InterPro"/>
</dbReference>
<feature type="domain" description="F-box" evidence="4">
    <location>
        <begin position="14"/>
        <end position="52"/>
    </location>
</feature>
<protein>
    <submittedName>
        <fullName evidence="6">Uncharacterized protein</fullName>
    </submittedName>
</protein>
<evidence type="ECO:0000256" key="3">
    <source>
        <dbReference type="ARBA" id="ARBA00038471"/>
    </source>
</evidence>
<dbReference type="Pfam" id="PF00646">
    <property type="entry name" value="F-box"/>
    <property type="match status" value="1"/>
</dbReference>
<proteinExistence type="inferred from homology"/>
<dbReference type="InterPro" id="IPR032675">
    <property type="entry name" value="LRR_dom_sf"/>
</dbReference>
<keyword evidence="1" id="KW-0732">Signal</keyword>
<dbReference type="Gene3D" id="2.40.50.140">
    <property type="entry name" value="Nucleic acid-binding proteins"/>
    <property type="match status" value="1"/>
</dbReference>
<comment type="caution">
    <text evidence="6">The sequence shown here is derived from an EMBL/GenBank/DDBJ whole genome shotgun (WGS) entry which is preliminary data.</text>
</comment>
<keyword evidence="7" id="KW-1185">Reference proteome</keyword>
<dbReference type="PANTHER" id="PTHR36710:SF8">
    <property type="entry name" value="PECTINESTERASE INHIBITOR-LIKE"/>
    <property type="match status" value="1"/>
</dbReference>
<comment type="similarity">
    <text evidence="3">Belongs to the PMEI family.</text>
</comment>
<dbReference type="Gene3D" id="3.80.10.10">
    <property type="entry name" value="Ribonuclease Inhibitor"/>
    <property type="match status" value="1"/>
</dbReference>
<evidence type="ECO:0000313" key="6">
    <source>
        <dbReference type="EMBL" id="KAG8370077.1"/>
    </source>
</evidence>
<dbReference type="InterPro" id="IPR052421">
    <property type="entry name" value="PCW_Enzyme_Inhibitor"/>
</dbReference>
<dbReference type="SUPFAM" id="SSF101148">
    <property type="entry name" value="Plant invertase/pectin methylesterase inhibitor"/>
    <property type="match status" value="2"/>
</dbReference>
<organism evidence="6 7">
    <name type="scientific">Buddleja alternifolia</name>
    <dbReference type="NCBI Taxonomy" id="168488"/>
    <lineage>
        <taxon>Eukaryota</taxon>
        <taxon>Viridiplantae</taxon>
        <taxon>Streptophyta</taxon>
        <taxon>Embryophyta</taxon>
        <taxon>Tracheophyta</taxon>
        <taxon>Spermatophyta</taxon>
        <taxon>Magnoliopsida</taxon>
        <taxon>eudicotyledons</taxon>
        <taxon>Gunneridae</taxon>
        <taxon>Pentapetalae</taxon>
        <taxon>asterids</taxon>
        <taxon>lamiids</taxon>
        <taxon>Lamiales</taxon>
        <taxon>Scrophulariaceae</taxon>
        <taxon>Buddlejeae</taxon>
        <taxon>Buddleja</taxon>
    </lineage>
</organism>
<dbReference type="InterPro" id="IPR013955">
    <property type="entry name" value="Rep_factor-A_C"/>
</dbReference>
<dbReference type="InterPro" id="IPR034086">
    <property type="entry name" value="PMEI_plant"/>
</dbReference>
<evidence type="ECO:0000313" key="7">
    <source>
        <dbReference type="Proteomes" id="UP000826271"/>
    </source>
</evidence>
<dbReference type="InterPro" id="IPR035513">
    <property type="entry name" value="Invertase/methylesterase_inhib"/>
</dbReference>
<dbReference type="SUPFAM" id="SSF50249">
    <property type="entry name" value="Nucleic acid-binding proteins"/>
    <property type="match status" value="1"/>
</dbReference>
<dbReference type="CDD" id="cd15797">
    <property type="entry name" value="PMEI"/>
    <property type="match status" value="2"/>
</dbReference>
<evidence type="ECO:0000259" key="5">
    <source>
        <dbReference type="Pfam" id="PF08646"/>
    </source>
</evidence>
<dbReference type="InterPro" id="IPR012340">
    <property type="entry name" value="NA-bd_OB-fold"/>
</dbReference>
<gene>
    <name evidence="6" type="ORF">BUALT_Bualt14G0080100</name>
</gene>
<dbReference type="NCBIfam" id="TIGR01614">
    <property type="entry name" value="PME_inhib"/>
    <property type="match status" value="2"/>
</dbReference>
<dbReference type="Proteomes" id="UP000826271">
    <property type="component" value="Unassembled WGS sequence"/>
</dbReference>